<feature type="transmembrane region" description="Helical" evidence="1">
    <location>
        <begin position="12"/>
        <end position="32"/>
    </location>
</feature>
<evidence type="ECO:0000313" key="3">
    <source>
        <dbReference type="Proteomes" id="UP000596063"/>
    </source>
</evidence>
<feature type="transmembrane region" description="Helical" evidence="1">
    <location>
        <begin position="107"/>
        <end position="126"/>
    </location>
</feature>
<evidence type="ECO:0000313" key="2">
    <source>
        <dbReference type="EMBL" id="QQD18120.1"/>
    </source>
</evidence>
<sequence>MIEFYPQIKLFHIATVILSGSIFALRGLVILVRQGQSNSGVLPLLKWSSYINDTLLLSAGLLLMHLTQQYPVNDPWLSAKLSLLVLYIGLGMTALRIGRTLTQRRLFFVMAIAVYMFMFSIARSHHPLGILASYPFN</sequence>
<dbReference type="InterPro" id="IPR007360">
    <property type="entry name" value="SirB"/>
</dbReference>
<dbReference type="GO" id="GO:0005886">
    <property type="term" value="C:plasma membrane"/>
    <property type="evidence" value="ECO:0007669"/>
    <property type="project" value="TreeGrafter"/>
</dbReference>
<dbReference type="EMBL" id="CP066167">
    <property type="protein sequence ID" value="QQD18120.1"/>
    <property type="molecule type" value="Genomic_DNA"/>
</dbReference>
<proteinExistence type="predicted"/>
<keyword evidence="1" id="KW-1133">Transmembrane helix</keyword>
<protein>
    <submittedName>
        <fullName evidence="2">SirB2 family protein</fullName>
    </submittedName>
</protein>
<dbReference type="PANTHER" id="PTHR39594:SF1">
    <property type="entry name" value="PROTEIN YCHQ"/>
    <property type="match status" value="1"/>
</dbReference>
<dbReference type="PANTHER" id="PTHR39594">
    <property type="entry name" value="PROTEIN YCHQ"/>
    <property type="match status" value="1"/>
</dbReference>
<keyword evidence="1" id="KW-0812">Transmembrane</keyword>
<feature type="transmembrane region" description="Helical" evidence="1">
    <location>
        <begin position="44"/>
        <end position="64"/>
    </location>
</feature>
<organism evidence="2 3">
    <name type="scientific">Spongiibacter nanhainus</name>
    <dbReference type="NCBI Taxonomy" id="2794344"/>
    <lineage>
        <taxon>Bacteria</taxon>
        <taxon>Pseudomonadati</taxon>
        <taxon>Pseudomonadota</taxon>
        <taxon>Gammaproteobacteria</taxon>
        <taxon>Cellvibrionales</taxon>
        <taxon>Spongiibacteraceae</taxon>
        <taxon>Spongiibacter</taxon>
    </lineage>
</organism>
<keyword evidence="3" id="KW-1185">Reference proteome</keyword>
<name>A0A7T4R0E6_9GAMM</name>
<gene>
    <name evidence="2" type="ORF">I6N98_17560</name>
</gene>
<dbReference type="AlphaFoldDB" id="A0A7T4R0E6"/>
<dbReference type="Pfam" id="PF04247">
    <property type="entry name" value="SirB"/>
    <property type="match status" value="1"/>
</dbReference>
<dbReference type="Proteomes" id="UP000596063">
    <property type="component" value="Chromosome"/>
</dbReference>
<dbReference type="PIRSF" id="PIRSF005610">
    <property type="entry name" value="SirB"/>
    <property type="match status" value="1"/>
</dbReference>
<accession>A0A7T4R0E6</accession>
<dbReference type="RefSeq" id="WP_198569618.1">
    <property type="nucleotide sequence ID" value="NZ_CP066167.1"/>
</dbReference>
<reference evidence="2 3" key="1">
    <citation type="submission" date="2020-12" db="EMBL/GenBank/DDBJ databases">
        <authorList>
            <person name="Shan Y."/>
        </authorList>
    </citation>
    <scope>NUCLEOTIDE SEQUENCE [LARGE SCALE GENOMIC DNA]</scope>
    <source>
        <strain evidence="3">csc3.9</strain>
    </source>
</reference>
<keyword evidence="1" id="KW-0472">Membrane</keyword>
<dbReference type="KEGG" id="snan:I6N98_17560"/>
<evidence type="ECO:0000256" key="1">
    <source>
        <dbReference type="SAM" id="Phobius"/>
    </source>
</evidence>
<feature type="transmembrane region" description="Helical" evidence="1">
    <location>
        <begin position="76"/>
        <end position="95"/>
    </location>
</feature>